<keyword evidence="1" id="KW-0472">Membrane</keyword>
<keyword evidence="1" id="KW-0812">Transmembrane</keyword>
<feature type="chain" id="PRO_5032859138" evidence="2">
    <location>
        <begin position="25"/>
        <end position="94"/>
    </location>
</feature>
<dbReference type="Proteomes" id="UP000554342">
    <property type="component" value="Unassembled WGS sequence"/>
</dbReference>
<sequence>MRIGKIVVAATAAAGLMSSTMAFAGTATRASTALPTTATALQAPVSGVRNASHTKKTSQLATGGIIIAVLAAGAVVGGIVAAASDNNNGASSPG</sequence>
<comment type="caution">
    <text evidence="3">The sequence shown here is derived from an EMBL/GenBank/DDBJ whole genome shotgun (WGS) entry which is preliminary data.</text>
</comment>
<accession>A0A840YUW9</accession>
<organism evidence="3 4">
    <name type="scientific">Stakelama sediminis</name>
    <dbReference type="NCBI Taxonomy" id="463200"/>
    <lineage>
        <taxon>Bacteria</taxon>
        <taxon>Pseudomonadati</taxon>
        <taxon>Pseudomonadota</taxon>
        <taxon>Alphaproteobacteria</taxon>
        <taxon>Sphingomonadales</taxon>
        <taxon>Sphingomonadaceae</taxon>
        <taxon>Stakelama</taxon>
    </lineage>
</organism>
<evidence type="ECO:0000256" key="2">
    <source>
        <dbReference type="SAM" id="SignalP"/>
    </source>
</evidence>
<evidence type="ECO:0000313" key="4">
    <source>
        <dbReference type="Proteomes" id="UP000554342"/>
    </source>
</evidence>
<evidence type="ECO:0000256" key="1">
    <source>
        <dbReference type="SAM" id="Phobius"/>
    </source>
</evidence>
<proteinExistence type="predicted"/>
<protein>
    <submittedName>
        <fullName evidence="3">Uncharacterized protein</fullName>
    </submittedName>
</protein>
<feature type="transmembrane region" description="Helical" evidence="1">
    <location>
        <begin position="60"/>
        <end position="83"/>
    </location>
</feature>
<dbReference type="RefSeq" id="WP_184001202.1">
    <property type="nucleotide sequence ID" value="NZ_BAABIF010000004.1"/>
</dbReference>
<gene>
    <name evidence="3" type="ORF">FHR23_000340</name>
</gene>
<feature type="signal peptide" evidence="2">
    <location>
        <begin position="1"/>
        <end position="24"/>
    </location>
</feature>
<keyword evidence="1" id="KW-1133">Transmembrane helix</keyword>
<name>A0A840YUW9_9SPHN</name>
<keyword evidence="2" id="KW-0732">Signal</keyword>
<dbReference type="EMBL" id="JACIJI010000001">
    <property type="protein sequence ID" value="MBB5717433.1"/>
    <property type="molecule type" value="Genomic_DNA"/>
</dbReference>
<keyword evidence="4" id="KW-1185">Reference proteome</keyword>
<reference evidence="3 4" key="1">
    <citation type="submission" date="2020-08" db="EMBL/GenBank/DDBJ databases">
        <title>Genomic Encyclopedia of Type Strains, Phase IV (KMG-IV): sequencing the most valuable type-strain genomes for metagenomic binning, comparative biology and taxonomic classification.</title>
        <authorList>
            <person name="Goeker M."/>
        </authorList>
    </citation>
    <scope>NUCLEOTIDE SEQUENCE [LARGE SCALE GENOMIC DNA]</scope>
    <source>
        <strain evidence="3 4">DSM 27203</strain>
    </source>
</reference>
<dbReference type="AlphaFoldDB" id="A0A840YUW9"/>
<evidence type="ECO:0000313" key="3">
    <source>
        <dbReference type="EMBL" id="MBB5717433.1"/>
    </source>
</evidence>